<keyword evidence="3" id="KW-0238">DNA-binding</keyword>
<evidence type="ECO:0000256" key="4">
    <source>
        <dbReference type="ARBA" id="ARBA00023163"/>
    </source>
</evidence>
<dbReference type="Gene3D" id="3.40.190.290">
    <property type="match status" value="1"/>
</dbReference>
<dbReference type="GO" id="GO:0043565">
    <property type="term" value="F:sequence-specific DNA binding"/>
    <property type="evidence" value="ECO:0007669"/>
    <property type="project" value="TreeGrafter"/>
</dbReference>
<dbReference type="SUPFAM" id="SSF53850">
    <property type="entry name" value="Periplasmic binding protein-like II"/>
    <property type="match status" value="1"/>
</dbReference>
<dbReference type="InterPro" id="IPR058163">
    <property type="entry name" value="LysR-type_TF_proteobact-type"/>
</dbReference>
<dbReference type="CDD" id="cd08422">
    <property type="entry name" value="PBP2_CrgA_like"/>
    <property type="match status" value="1"/>
</dbReference>
<evidence type="ECO:0000256" key="1">
    <source>
        <dbReference type="ARBA" id="ARBA00009437"/>
    </source>
</evidence>
<evidence type="ECO:0000256" key="3">
    <source>
        <dbReference type="ARBA" id="ARBA00023125"/>
    </source>
</evidence>
<keyword evidence="4" id="KW-0804">Transcription</keyword>
<dbReference type="EMBL" id="FMWG01000004">
    <property type="protein sequence ID" value="SCZ61607.1"/>
    <property type="molecule type" value="Genomic_DNA"/>
</dbReference>
<dbReference type="RefSeq" id="WP_090218039.1">
    <property type="nucleotide sequence ID" value="NZ_CANLDO010000031.1"/>
</dbReference>
<dbReference type="OrthoDB" id="9813056at2"/>
<dbReference type="Pfam" id="PF00126">
    <property type="entry name" value="HTH_1"/>
    <property type="match status" value="1"/>
</dbReference>
<comment type="similarity">
    <text evidence="1">Belongs to the LysR transcriptional regulatory family.</text>
</comment>
<evidence type="ECO:0000259" key="5">
    <source>
        <dbReference type="PROSITE" id="PS50931"/>
    </source>
</evidence>
<dbReference type="STRING" id="1156985.SAMN04488118_104262"/>
<dbReference type="SUPFAM" id="SSF46785">
    <property type="entry name" value="Winged helix' DNA-binding domain"/>
    <property type="match status" value="1"/>
</dbReference>
<dbReference type="PANTHER" id="PTHR30537:SF5">
    <property type="entry name" value="HTH-TYPE TRANSCRIPTIONAL ACTIVATOR TTDR-RELATED"/>
    <property type="match status" value="1"/>
</dbReference>
<evidence type="ECO:0000256" key="2">
    <source>
        <dbReference type="ARBA" id="ARBA00023015"/>
    </source>
</evidence>
<protein>
    <submittedName>
        <fullName evidence="6">Transcriptional regulator, LysR family</fullName>
    </submittedName>
</protein>
<sequence>MSRRPNFNRLAHFIATVEAGTITGAAQVLGISKAVVSKQLQLLEEDVGTPLLLRNTRHLQPTEAGRIFYEDAKSAQTQANNAYERILDRDKTPKGKLRVTAPVDFGVSYVAPFVAQFQEAYPDVGVDLHLTDGVIDIIEDRYDLAFRIGWLSDSSNLARKLMDFNVIVVCSPQTAKRLNVKEPRDLASVPFVRSDAFPEKMEWVLEKGKQREVLTTQVVSTMNMTLAMRAYVAEGFCYTVLPDFLMQDDVKQGRLTRLLSEWSLRSGGVYTVTPPSHVRSNALERFLDLAHQKIKPR</sequence>
<dbReference type="GO" id="GO:0003700">
    <property type="term" value="F:DNA-binding transcription factor activity"/>
    <property type="evidence" value="ECO:0007669"/>
    <property type="project" value="InterPro"/>
</dbReference>
<dbReference type="InterPro" id="IPR000847">
    <property type="entry name" value="LysR_HTH_N"/>
</dbReference>
<organism evidence="6 7">
    <name type="scientific">Epibacterium ulvae</name>
    <dbReference type="NCBI Taxonomy" id="1156985"/>
    <lineage>
        <taxon>Bacteria</taxon>
        <taxon>Pseudomonadati</taxon>
        <taxon>Pseudomonadota</taxon>
        <taxon>Alphaproteobacteria</taxon>
        <taxon>Rhodobacterales</taxon>
        <taxon>Roseobacteraceae</taxon>
        <taxon>Epibacterium</taxon>
    </lineage>
</organism>
<dbReference type="AlphaFoldDB" id="A0A1G5QIN5"/>
<reference evidence="6 7" key="1">
    <citation type="submission" date="2016-10" db="EMBL/GenBank/DDBJ databases">
        <authorList>
            <person name="de Groot N.N."/>
        </authorList>
    </citation>
    <scope>NUCLEOTIDE SEQUENCE [LARGE SCALE GENOMIC DNA]</scope>
    <source>
        <strain evidence="6 7">U95</strain>
    </source>
</reference>
<dbReference type="PROSITE" id="PS50931">
    <property type="entry name" value="HTH_LYSR"/>
    <property type="match status" value="1"/>
</dbReference>
<dbReference type="Gene3D" id="1.10.10.10">
    <property type="entry name" value="Winged helix-like DNA-binding domain superfamily/Winged helix DNA-binding domain"/>
    <property type="match status" value="1"/>
</dbReference>
<dbReference type="Pfam" id="PF03466">
    <property type="entry name" value="LysR_substrate"/>
    <property type="match status" value="1"/>
</dbReference>
<gene>
    <name evidence="6" type="ORF">SAMN04488118_104262</name>
</gene>
<dbReference type="Proteomes" id="UP000198767">
    <property type="component" value="Unassembled WGS sequence"/>
</dbReference>
<evidence type="ECO:0000313" key="7">
    <source>
        <dbReference type="Proteomes" id="UP000198767"/>
    </source>
</evidence>
<evidence type="ECO:0000313" key="6">
    <source>
        <dbReference type="EMBL" id="SCZ61607.1"/>
    </source>
</evidence>
<dbReference type="InterPro" id="IPR005119">
    <property type="entry name" value="LysR_subst-bd"/>
</dbReference>
<dbReference type="PANTHER" id="PTHR30537">
    <property type="entry name" value="HTH-TYPE TRANSCRIPTIONAL REGULATOR"/>
    <property type="match status" value="1"/>
</dbReference>
<dbReference type="InterPro" id="IPR036390">
    <property type="entry name" value="WH_DNA-bd_sf"/>
</dbReference>
<feature type="domain" description="HTH lysR-type" evidence="5">
    <location>
        <begin position="5"/>
        <end position="62"/>
    </location>
</feature>
<name>A0A1G5QIN5_9RHOB</name>
<accession>A0A1G5QIN5</accession>
<keyword evidence="7" id="KW-1185">Reference proteome</keyword>
<keyword evidence="2" id="KW-0805">Transcription regulation</keyword>
<dbReference type="GO" id="GO:0006351">
    <property type="term" value="P:DNA-templated transcription"/>
    <property type="evidence" value="ECO:0007669"/>
    <property type="project" value="TreeGrafter"/>
</dbReference>
<dbReference type="InterPro" id="IPR036388">
    <property type="entry name" value="WH-like_DNA-bd_sf"/>
</dbReference>
<proteinExistence type="inferred from homology"/>